<dbReference type="GO" id="GO:0004766">
    <property type="term" value="F:spermidine synthase activity"/>
    <property type="evidence" value="ECO:0007669"/>
    <property type="project" value="UniProtKB-UniRule"/>
</dbReference>
<protein>
    <recommendedName>
        <fullName evidence="4">Polyamine aminopropyltransferase</fullName>
    </recommendedName>
    <alternativeName>
        <fullName evidence="4">Putrescine aminopropyltransferase</fullName>
        <shortName evidence="4">PAPT</shortName>
    </alternativeName>
    <alternativeName>
        <fullName evidence="4">Spermidine synthase</fullName>
        <shortName evidence="4">SPDS</shortName>
        <shortName evidence="4">SPDSY</shortName>
        <ecNumber evidence="4">2.5.1.16</ecNumber>
    </alternativeName>
</protein>
<comment type="similarity">
    <text evidence="1 4">Belongs to the spermidine/spermine synthase family.</text>
</comment>
<feature type="transmembrane region" description="Helical" evidence="4">
    <location>
        <begin position="12"/>
        <end position="38"/>
    </location>
</feature>
<dbReference type="HAMAP" id="MF_00198">
    <property type="entry name" value="Spermidine_synth"/>
    <property type="match status" value="1"/>
</dbReference>
<organism evidence="7 8">
    <name type="scientific">Gracilibacillus halotolerans</name>
    <dbReference type="NCBI Taxonomy" id="74386"/>
    <lineage>
        <taxon>Bacteria</taxon>
        <taxon>Bacillati</taxon>
        <taxon>Bacillota</taxon>
        <taxon>Bacilli</taxon>
        <taxon>Bacillales</taxon>
        <taxon>Bacillaceae</taxon>
        <taxon>Gracilibacillus</taxon>
    </lineage>
</organism>
<comment type="subcellular location">
    <subcellularLocation>
        <location evidence="4">Cell membrane</location>
        <topology evidence="4">Multi-pass membrane protein</topology>
    </subcellularLocation>
</comment>
<feature type="transmembrane region" description="Helical" evidence="4">
    <location>
        <begin position="198"/>
        <end position="219"/>
    </location>
</feature>
<dbReference type="Gene3D" id="3.40.50.150">
    <property type="entry name" value="Vaccinia Virus protein VP39"/>
    <property type="match status" value="1"/>
</dbReference>
<name>A0A841RN53_9BACI</name>
<dbReference type="RefSeq" id="WP_184249983.1">
    <property type="nucleotide sequence ID" value="NZ_BAAACU010000004.1"/>
</dbReference>
<feature type="binding site" evidence="4">
    <location>
        <position position="297"/>
    </location>
    <ligand>
        <name>spermidine</name>
        <dbReference type="ChEBI" id="CHEBI:57834"/>
    </ligand>
</feature>
<keyword evidence="4" id="KW-1133">Transmembrane helix</keyword>
<dbReference type="AlphaFoldDB" id="A0A841RN53"/>
<accession>A0A841RN53</accession>
<dbReference type="FunFam" id="3.40.50.150:FF:000088">
    <property type="entry name" value="Polyamine aminopropyltransferase"/>
    <property type="match status" value="1"/>
</dbReference>
<keyword evidence="4" id="KW-1003">Cell membrane</keyword>
<feature type="binding site" evidence="4">
    <location>
        <position position="274"/>
    </location>
    <ligand>
        <name>spermidine</name>
        <dbReference type="ChEBI" id="CHEBI:57834"/>
    </ligand>
</feature>
<evidence type="ECO:0000256" key="3">
    <source>
        <dbReference type="ARBA" id="ARBA00023115"/>
    </source>
</evidence>
<feature type="binding site" evidence="4">
    <location>
        <position position="244"/>
    </location>
    <ligand>
        <name>S-methyl-5'-thioadenosine</name>
        <dbReference type="ChEBI" id="CHEBI:17509"/>
    </ligand>
</feature>
<feature type="active site" description="Proton acceptor" evidence="4 5">
    <location>
        <position position="369"/>
    </location>
</feature>
<dbReference type="UniPathway" id="UPA00248">
    <property type="reaction ID" value="UER00314"/>
</dbReference>
<dbReference type="InterPro" id="IPR030373">
    <property type="entry name" value="PABS_CS"/>
</dbReference>
<evidence type="ECO:0000313" key="7">
    <source>
        <dbReference type="EMBL" id="MBB6513919.1"/>
    </source>
</evidence>
<evidence type="ECO:0000259" key="6">
    <source>
        <dbReference type="PROSITE" id="PS51006"/>
    </source>
</evidence>
<evidence type="ECO:0000256" key="4">
    <source>
        <dbReference type="HAMAP-Rule" id="MF_00198"/>
    </source>
</evidence>
<dbReference type="PROSITE" id="PS51006">
    <property type="entry name" value="PABS_2"/>
    <property type="match status" value="1"/>
</dbReference>
<keyword evidence="8" id="KW-1185">Reference proteome</keyword>
<dbReference type="InterPro" id="IPR030374">
    <property type="entry name" value="PABS"/>
</dbReference>
<evidence type="ECO:0000256" key="1">
    <source>
        <dbReference type="ARBA" id="ARBA00007867"/>
    </source>
</evidence>
<reference evidence="7 8" key="1">
    <citation type="submission" date="2020-08" db="EMBL/GenBank/DDBJ databases">
        <title>Genomic Encyclopedia of Type Strains, Phase IV (KMG-IV): sequencing the most valuable type-strain genomes for metagenomic binning, comparative biology and taxonomic classification.</title>
        <authorList>
            <person name="Goeker M."/>
        </authorList>
    </citation>
    <scope>NUCLEOTIDE SEQUENCE [LARGE SCALE GENOMIC DNA]</scope>
    <source>
        <strain evidence="7 8">DSM 11805</strain>
    </source>
</reference>
<dbReference type="NCBIfam" id="NF002956">
    <property type="entry name" value="PRK03612.1"/>
    <property type="match status" value="1"/>
</dbReference>
<evidence type="ECO:0000256" key="5">
    <source>
        <dbReference type="PROSITE-ProRule" id="PRU00354"/>
    </source>
</evidence>
<feature type="transmembrane region" description="Helical" evidence="4">
    <location>
        <begin position="106"/>
        <end position="126"/>
    </location>
</feature>
<dbReference type="EMBL" id="JACHON010000018">
    <property type="protein sequence ID" value="MBB6513919.1"/>
    <property type="molecule type" value="Genomic_DNA"/>
</dbReference>
<feature type="transmembrane region" description="Helical" evidence="4">
    <location>
        <begin position="74"/>
        <end position="100"/>
    </location>
</feature>
<dbReference type="PANTHER" id="PTHR43317">
    <property type="entry name" value="THERMOSPERMINE SYNTHASE ACAULIS5"/>
    <property type="match status" value="1"/>
</dbReference>
<dbReference type="Proteomes" id="UP000572212">
    <property type="component" value="Unassembled WGS sequence"/>
</dbReference>
<dbReference type="PROSITE" id="PS01330">
    <property type="entry name" value="PABS_1"/>
    <property type="match status" value="1"/>
</dbReference>
<dbReference type="SUPFAM" id="SSF53335">
    <property type="entry name" value="S-adenosyl-L-methionine-dependent methyltransferases"/>
    <property type="match status" value="1"/>
</dbReference>
<evidence type="ECO:0000313" key="8">
    <source>
        <dbReference type="Proteomes" id="UP000572212"/>
    </source>
</evidence>
<dbReference type="CDD" id="cd02440">
    <property type="entry name" value="AdoMet_MTases"/>
    <property type="match status" value="1"/>
</dbReference>
<dbReference type="InterPro" id="IPR029063">
    <property type="entry name" value="SAM-dependent_MTases_sf"/>
</dbReference>
<evidence type="ECO:0000256" key="2">
    <source>
        <dbReference type="ARBA" id="ARBA00022679"/>
    </source>
</evidence>
<feature type="domain" description="PABS" evidence="6">
    <location>
        <begin position="210"/>
        <end position="448"/>
    </location>
</feature>
<comment type="function">
    <text evidence="4">Catalyzes the irreversible transfer of a propylamine group from the amino donor S-adenosylmethioninamine (decarboxy-AdoMet) to putrescine (1,4-diaminobutane) to yield spermidine.</text>
</comment>
<gene>
    <name evidence="4" type="primary">speE</name>
    <name evidence="7" type="ORF">GGQ92_002738</name>
</gene>
<comment type="subunit">
    <text evidence="4">Homodimer or homotetramer.</text>
</comment>
<keyword evidence="4" id="KW-0745">Spermidine biosynthesis</keyword>
<feature type="transmembrane region" description="Helical" evidence="4">
    <location>
        <begin position="44"/>
        <end position="62"/>
    </location>
</feature>
<dbReference type="GO" id="GO:0008295">
    <property type="term" value="P:spermidine biosynthetic process"/>
    <property type="evidence" value="ECO:0007669"/>
    <property type="project" value="UniProtKB-UniRule"/>
</dbReference>
<feature type="binding site" evidence="4">
    <location>
        <begin position="351"/>
        <end position="352"/>
    </location>
    <ligand>
        <name>S-methyl-5'-thioadenosine</name>
        <dbReference type="ChEBI" id="CHEBI:17509"/>
    </ligand>
</feature>
<comment type="catalytic activity">
    <reaction evidence="4">
        <text>S-adenosyl 3-(methylsulfanyl)propylamine + putrescine = S-methyl-5'-thioadenosine + spermidine + H(+)</text>
        <dbReference type="Rhea" id="RHEA:12721"/>
        <dbReference type="ChEBI" id="CHEBI:15378"/>
        <dbReference type="ChEBI" id="CHEBI:17509"/>
        <dbReference type="ChEBI" id="CHEBI:57443"/>
        <dbReference type="ChEBI" id="CHEBI:57834"/>
        <dbReference type="ChEBI" id="CHEBI:326268"/>
        <dbReference type="EC" id="2.5.1.16"/>
    </reaction>
</comment>
<dbReference type="Pfam" id="PF01564">
    <property type="entry name" value="Spermine_synth"/>
    <property type="match status" value="1"/>
</dbReference>
<feature type="transmembrane region" description="Helical" evidence="4">
    <location>
        <begin position="146"/>
        <end position="163"/>
    </location>
</feature>
<dbReference type="EC" id="2.5.1.16" evidence="4"/>
<proteinExistence type="inferred from homology"/>
<dbReference type="PANTHER" id="PTHR43317:SF1">
    <property type="entry name" value="THERMOSPERMINE SYNTHASE ACAULIS5"/>
    <property type="match status" value="1"/>
</dbReference>
<feature type="transmembrane region" description="Helical" evidence="4">
    <location>
        <begin position="169"/>
        <end position="191"/>
    </location>
</feature>
<keyword evidence="2 4" id="KW-0808">Transferase</keyword>
<keyword evidence="3 4" id="KW-0620">Polyamine biosynthesis</keyword>
<keyword evidence="4" id="KW-0812">Transmembrane</keyword>
<comment type="caution">
    <text evidence="7">The sequence shown here is derived from an EMBL/GenBank/DDBJ whole genome shotgun (WGS) entry which is preliminary data.</text>
</comment>
<comment type="pathway">
    <text evidence="4">Amine and polyamine biosynthesis; spermidine biosynthesis; spermidine from putrescine: step 1/1.</text>
</comment>
<keyword evidence="4" id="KW-0472">Membrane</keyword>
<dbReference type="InterPro" id="IPR001045">
    <property type="entry name" value="Spermi_synthase"/>
</dbReference>
<comment type="caution">
    <text evidence="4">Lacks conserved residue(s) required for the propagation of feature annotation.</text>
</comment>
<dbReference type="GO" id="GO:0010487">
    <property type="term" value="F:thermospermine synthase activity"/>
    <property type="evidence" value="ECO:0007669"/>
    <property type="project" value="UniProtKB-ARBA"/>
</dbReference>
<dbReference type="NCBIfam" id="NF037959">
    <property type="entry name" value="MFS_SpdSyn"/>
    <property type="match status" value="1"/>
</dbReference>
<dbReference type="GO" id="GO:0005886">
    <property type="term" value="C:plasma membrane"/>
    <property type="evidence" value="ECO:0007669"/>
    <property type="project" value="UniProtKB-SubCell"/>
</dbReference>
<sequence length="517" mass="57741">MDVKQTKQSNFIYWASGIVSICGIVFEVLFGAIGSYILGDGVKQYTLTISLFLTGMGIGASLSEKVTGNLVLSFIYIEYLVALIGGFSSLTMFTLTAFGANGIDALFLYTITLVIGALTGVELPILIRKANEIGVTLERSTARVLFSDYAGGLIGGLLFVFFLRPQLGMIQSAFFVGCINLIVALVILFLFRKEIKRVMLHTVIGTVIAILLLLGLLFGQPLTSKLEQKMYSDPIIYMEESTYQKIVLTRQGEDIRFYLDGGLQFSSIDEHRYHEVLVHPVMSITEKSNILVLGGGDGLAVREILKYDDVEHITVVDLDPAVVDLAIGHPFLKELNKQAFQHEKVTVVHDDAFEFLKSGSDLYDVIIVDLPDPNNESINKLYTKEFYSLVRNHLQPWGAAMIQATSPVFAVEVYWTIHHTIESTGLFTIPLHVDVPSFGNWGFVLASRKEVEVAELFIEEKVQTKYITNDLIESLTTFGKDEDANIVDRNGEKKELEINTLINPILLPIYEDSWKYY</sequence>
<feature type="binding site" evidence="4">
    <location>
        <position position="317"/>
    </location>
    <ligand>
        <name>S-methyl-5'-thioadenosine</name>
        <dbReference type="ChEBI" id="CHEBI:17509"/>
    </ligand>
</feature>